<dbReference type="GO" id="GO:0005886">
    <property type="term" value="C:plasma membrane"/>
    <property type="evidence" value="ECO:0007669"/>
    <property type="project" value="UniProtKB-SubCell"/>
</dbReference>
<dbReference type="PANTHER" id="PTHR30586">
    <property type="entry name" value="ELECTRON TRANSPORT COMPLEX PROTEIN RNFE"/>
    <property type="match status" value="1"/>
</dbReference>
<keyword evidence="4 8" id="KW-1278">Translocase</keyword>
<evidence type="ECO:0000256" key="3">
    <source>
        <dbReference type="ARBA" id="ARBA00022692"/>
    </source>
</evidence>
<dbReference type="STRING" id="474960.SAMN05216180_0301"/>
<dbReference type="Pfam" id="PF02508">
    <property type="entry name" value="Rnf-Nqr"/>
    <property type="match status" value="1"/>
</dbReference>
<dbReference type="Proteomes" id="UP000199158">
    <property type="component" value="Unassembled WGS sequence"/>
</dbReference>
<keyword evidence="3 8" id="KW-0812">Transmembrane</keyword>
<dbReference type="EC" id="7.-.-.-" evidence="8"/>
<dbReference type="NCBIfam" id="TIGR01948">
    <property type="entry name" value="rnfE"/>
    <property type="match status" value="1"/>
</dbReference>
<evidence type="ECO:0000256" key="1">
    <source>
        <dbReference type="ARBA" id="ARBA00004127"/>
    </source>
</evidence>
<sequence>MMSNNTNKGSMTYLSILLNGIIKENPVMVMLLGTCPSLAVTTMVSNSIGMGLATTFVLIGSNVVISLIKKLIPSTVRIPCYVVVIAGFVTIIKQLMMAYVQPLYVALGVFLDLIVVNCILLGRAEVFASKNKVSYAFFDGLGMGLGFTLSLFVIGSIRELLGSGTWMGFTVTAGFIEPMAIFASPAGGFFVYGILIALVGVLMRKKGKTPRKSFGCSSCPSAGICQNKQEEC</sequence>
<dbReference type="HAMAP" id="MF_00478">
    <property type="entry name" value="RsxE_RnfE"/>
    <property type="match status" value="1"/>
</dbReference>
<comment type="similarity">
    <text evidence="8">Belongs to the NqrDE/RnfAE family.</text>
</comment>
<dbReference type="InterPro" id="IPR003667">
    <property type="entry name" value="NqrDE/RnfAE"/>
</dbReference>
<dbReference type="PANTHER" id="PTHR30586:SF0">
    <property type="entry name" value="ION-TRANSLOCATING OXIDOREDUCTASE COMPLEX SUBUNIT E"/>
    <property type="match status" value="1"/>
</dbReference>
<keyword evidence="5 8" id="KW-0249">Electron transport</keyword>
<keyword evidence="2 8" id="KW-0813">Transport</keyword>
<keyword evidence="7 8" id="KW-0472">Membrane</keyword>
<evidence type="ECO:0000256" key="6">
    <source>
        <dbReference type="ARBA" id="ARBA00022989"/>
    </source>
</evidence>
<name>A0A1H7YWC5_9FIRM</name>
<evidence type="ECO:0000256" key="4">
    <source>
        <dbReference type="ARBA" id="ARBA00022967"/>
    </source>
</evidence>
<evidence type="ECO:0000256" key="8">
    <source>
        <dbReference type="HAMAP-Rule" id="MF_00478"/>
    </source>
</evidence>
<evidence type="ECO:0000313" key="9">
    <source>
        <dbReference type="EMBL" id="SEM50562.1"/>
    </source>
</evidence>
<keyword evidence="6 8" id="KW-1133">Transmembrane helix</keyword>
<feature type="transmembrane region" description="Helical" evidence="8">
    <location>
        <begin position="80"/>
        <end position="97"/>
    </location>
</feature>
<evidence type="ECO:0000256" key="2">
    <source>
        <dbReference type="ARBA" id="ARBA00022448"/>
    </source>
</evidence>
<feature type="transmembrane region" description="Helical" evidence="8">
    <location>
        <begin position="48"/>
        <end position="68"/>
    </location>
</feature>
<feature type="transmembrane region" description="Helical" evidence="8">
    <location>
        <begin position="133"/>
        <end position="158"/>
    </location>
</feature>
<feature type="transmembrane region" description="Helical" evidence="8">
    <location>
        <begin position="178"/>
        <end position="203"/>
    </location>
</feature>
<dbReference type="NCBIfam" id="NF009070">
    <property type="entry name" value="PRK12405.1"/>
    <property type="match status" value="1"/>
</dbReference>
<dbReference type="GO" id="GO:0022900">
    <property type="term" value="P:electron transport chain"/>
    <property type="evidence" value="ECO:0007669"/>
    <property type="project" value="UniProtKB-UniRule"/>
</dbReference>
<proteinExistence type="inferred from homology"/>
<comment type="subunit">
    <text evidence="8">The complex is composed of six subunits: RnfA, RnfB, RnfC, RnfD, RnfE and RnfG.</text>
</comment>
<comment type="function">
    <text evidence="8">Part of a membrane-bound complex that couples electron transfer with translocation of ions across the membrane.</text>
</comment>
<feature type="transmembrane region" description="Helical" evidence="8">
    <location>
        <begin position="103"/>
        <end position="121"/>
    </location>
</feature>
<keyword evidence="8" id="KW-1003">Cell membrane</keyword>
<dbReference type="InterPro" id="IPR010968">
    <property type="entry name" value="RnfE"/>
</dbReference>
<comment type="subcellular location">
    <subcellularLocation>
        <location evidence="8">Cell membrane</location>
        <topology evidence="8">Multi-pass membrane protein</topology>
    </subcellularLocation>
    <subcellularLocation>
        <location evidence="1">Endomembrane system</location>
        <topology evidence="1">Multi-pass membrane protein</topology>
    </subcellularLocation>
</comment>
<accession>A0A1H7YWC5</accession>
<evidence type="ECO:0000313" key="10">
    <source>
        <dbReference type="Proteomes" id="UP000199158"/>
    </source>
</evidence>
<reference evidence="9 10" key="1">
    <citation type="submission" date="2016-10" db="EMBL/GenBank/DDBJ databases">
        <authorList>
            <person name="de Groot N.N."/>
        </authorList>
    </citation>
    <scope>NUCLEOTIDE SEQUENCE [LARGE SCALE GENOMIC DNA]</scope>
    <source>
        <strain evidence="9 10">CGMCC 1.5070</strain>
    </source>
</reference>
<dbReference type="AlphaFoldDB" id="A0A1H7YWC5"/>
<organism evidence="9 10">
    <name type="scientific">Hydrogenoanaerobacterium saccharovorans</name>
    <dbReference type="NCBI Taxonomy" id="474960"/>
    <lineage>
        <taxon>Bacteria</taxon>
        <taxon>Bacillati</taxon>
        <taxon>Bacillota</taxon>
        <taxon>Clostridia</taxon>
        <taxon>Eubacteriales</taxon>
        <taxon>Oscillospiraceae</taxon>
        <taxon>Hydrogenoanaerobacterium</taxon>
    </lineage>
</organism>
<evidence type="ECO:0000256" key="5">
    <source>
        <dbReference type="ARBA" id="ARBA00022982"/>
    </source>
</evidence>
<dbReference type="PIRSF" id="PIRSF006102">
    <property type="entry name" value="NQR_DE"/>
    <property type="match status" value="1"/>
</dbReference>
<evidence type="ECO:0000256" key="7">
    <source>
        <dbReference type="ARBA" id="ARBA00023136"/>
    </source>
</evidence>
<dbReference type="EMBL" id="FOCG01000001">
    <property type="protein sequence ID" value="SEM50562.1"/>
    <property type="molecule type" value="Genomic_DNA"/>
</dbReference>
<keyword evidence="10" id="KW-1185">Reference proteome</keyword>
<gene>
    <name evidence="8" type="primary">rnfE</name>
    <name evidence="9" type="ORF">SAMN05216180_0301</name>
</gene>
<protein>
    <recommendedName>
        <fullName evidence="8">Ion-translocating oxidoreductase complex subunit E</fullName>
        <ecNumber evidence="8">7.-.-.-</ecNumber>
    </recommendedName>
    <alternativeName>
        <fullName evidence="8">Rnf electron transport complex subunit E</fullName>
    </alternativeName>
</protein>
<dbReference type="GO" id="GO:0012505">
    <property type="term" value="C:endomembrane system"/>
    <property type="evidence" value="ECO:0007669"/>
    <property type="project" value="UniProtKB-SubCell"/>
</dbReference>